<comment type="caution">
    <text evidence="1">The sequence shown here is derived from an EMBL/GenBank/DDBJ whole genome shotgun (WGS) entry which is preliminary data.</text>
</comment>
<gene>
    <name evidence="1" type="ORF">NPIL_160481</name>
</gene>
<evidence type="ECO:0000313" key="2">
    <source>
        <dbReference type="Proteomes" id="UP000887013"/>
    </source>
</evidence>
<accession>A0A8X6MVI9</accession>
<dbReference type="AlphaFoldDB" id="A0A8X6MVI9"/>
<keyword evidence="2" id="KW-1185">Reference proteome</keyword>
<proteinExistence type="predicted"/>
<protein>
    <submittedName>
        <fullName evidence="1">Uncharacterized protein</fullName>
    </submittedName>
</protein>
<sequence>MIHNLDRIWSIVVMQQMDSILKNFLSDLNPVLHKRFNSVPLIDSTPGRFADEEIKQQYLLTVSKECGHNLLQGKR</sequence>
<reference evidence="1" key="1">
    <citation type="submission" date="2020-08" db="EMBL/GenBank/DDBJ databases">
        <title>Multicomponent nature underlies the extraordinary mechanical properties of spider dragline silk.</title>
        <authorList>
            <person name="Kono N."/>
            <person name="Nakamura H."/>
            <person name="Mori M."/>
            <person name="Yoshida Y."/>
            <person name="Ohtoshi R."/>
            <person name="Malay A.D."/>
            <person name="Moran D.A.P."/>
            <person name="Tomita M."/>
            <person name="Numata K."/>
            <person name="Arakawa K."/>
        </authorList>
    </citation>
    <scope>NUCLEOTIDE SEQUENCE</scope>
</reference>
<name>A0A8X6MVI9_NEPPI</name>
<dbReference type="EMBL" id="BMAW01097518">
    <property type="protein sequence ID" value="GFS79993.1"/>
    <property type="molecule type" value="Genomic_DNA"/>
</dbReference>
<evidence type="ECO:0000313" key="1">
    <source>
        <dbReference type="EMBL" id="GFS79993.1"/>
    </source>
</evidence>
<dbReference type="Proteomes" id="UP000887013">
    <property type="component" value="Unassembled WGS sequence"/>
</dbReference>
<organism evidence="1 2">
    <name type="scientific">Nephila pilipes</name>
    <name type="common">Giant wood spider</name>
    <name type="synonym">Nephila maculata</name>
    <dbReference type="NCBI Taxonomy" id="299642"/>
    <lineage>
        <taxon>Eukaryota</taxon>
        <taxon>Metazoa</taxon>
        <taxon>Ecdysozoa</taxon>
        <taxon>Arthropoda</taxon>
        <taxon>Chelicerata</taxon>
        <taxon>Arachnida</taxon>
        <taxon>Araneae</taxon>
        <taxon>Araneomorphae</taxon>
        <taxon>Entelegynae</taxon>
        <taxon>Araneoidea</taxon>
        <taxon>Nephilidae</taxon>
        <taxon>Nephila</taxon>
    </lineage>
</organism>